<dbReference type="Pfam" id="PF13426">
    <property type="entry name" value="PAS_9"/>
    <property type="match status" value="1"/>
</dbReference>
<dbReference type="Proteomes" id="UP000245629">
    <property type="component" value="Plasmid unnamed2"/>
</dbReference>
<dbReference type="GO" id="GO:0004673">
    <property type="term" value="F:protein histidine kinase activity"/>
    <property type="evidence" value="ECO:0007669"/>
    <property type="project" value="UniProtKB-EC"/>
</dbReference>
<dbReference type="PANTHER" id="PTHR41523:SF8">
    <property type="entry name" value="ETHYLENE RESPONSE SENSOR PROTEIN"/>
    <property type="match status" value="1"/>
</dbReference>
<dbReference type="NCBIfam" id="TIGR00229">
    <property type="entry name" value="sensory_box"/>
    <property type="match status" value="1"/>
</dbReference>
<feature type="compositionally biased region" description="Polar residues" evidence="10">
    <location>
        <begin position="1"/>
        <end position="19"/>
    </location>
</feature>
<feature type="domain" description="PAC" evidence="13">
    <location>
        <begin position="106"/>
        <end position="158"/>
    </location>
</feature>
<dbReference type="PANTHER" id="PTHR41523">
    <property type="entry name" value="TWO-COMPONENT SYSTEM SENSOR PROTEIN"/>
    <property type="match status" value="1"/>
</dbReference>
<keyword evidence="9" id="KW-0175">Coiled coil</keyword>
<evidence type="ECO:0000256" key="6">
    <source>
        <dbReference type="ARBA" id="ARBA00022777"/>
    </source>
</evidence>
<comment type="catalytic activity">
    <reaction evidence="1">
        <text>ATP + protein L-histidine = ADP + protein N-phospho-L-histidine.</text>
        <dbReference type="EC" id="2.7.13.3"/>
    </reaction>
</comment>
<feature type="region of interest" description="Disordered" evidence="10">
    <location>
        <begin position="1"/>
        <end position="21"/>
    </location>
</feature>
<dbReference type="InterPro" id="IPR001610">
    <property type="entry name" value="PAC"/>
</dbReference>
<dbReference type="PROSITE" id="PS50112">
    <property type="entry name" value="PAS"/>
    <property type="match status" value="1"/>
</dbReference>
<dbReference type="AlphaFoldDB" id="A0A2S2CZ28"/>
<dbReference type="InterPro" id="IPR005467">
    <property type="entry name" value="His_kinase_dom"/>
</dbReference>
<keyword evidence="7" id="KW-0067">ATP-binding</keyword>
<accession>A0A2S2CZ28</accession>
<evidence type="ECO:0000313" key="14">
    <source>
        <dbReference type="EMBL" id="AWK89507.1"/>
    </source>
</evidence>
<evidence type="ECO:0000256" key="8">
    <source>
        <dbReference type="ARBA" id="ARBA00023026"/>
    </source>
</evidence>
<dbReference type="PROSITE" id="PS50113">
    <property type="entry name" value="PAC"/>
    <property type="match status" value="1"/>
</dbReference>
<evidence type="ECO:0000256" key="9">
    <source>
        <dbReference type="SAM" id="Coils"/>
    </source>
</evidence>
<keyword evidence="5" id="KW-0547">Nucleotide-binding</keyword>
<dbReference type="Gene3D" id="3.30.565.10">
    <property type="entry name" value="Histidine kinase-like ATPase, C-terminal domain"/>
    <property type="match status" value="1"/>
</dbReference>
<dbReference type="InterPro" id="IPR003594">
    <property type="entry name" value="HATPase_dom"/>
</dbReference>
<dbReference type="SMART" id="SM00387">
    <property type="entry name" value="HATPase_c"/>
    <property type="match status" value="1"/>
</dbReference>
<dbReference type="SMART" id="SM00091">
    <property type="entry name" value="PAS"/>
    <property type="match status" value="1"/>
</dbReference>
<dbReference type="InterPro" id="IPR000014">
    <property type="entry name" value="PAS"/>
</dbReference>
<reference evidence="15" key="1">
    <citation type="submission" date="2018-05" db="EMBL/GenBank/DDBJ databases">
        <title>Azospirillum thermophila sp. nov., a novel isolated from hot spring.</title>
        <authorList>
            <person name="Zhao Z."/>
        </authorList>
    </citation>
    <scope>NUCLEOTIDE SEQUENCE [LARGE SCALE GENOMIC DNA]</scope>
    <source>
        <strain evidence="15">CFH 70021</strain>
        <plasmid evidence="15">unnamed2</plasmid>
    </source>
</reference>
<dbReference type="KEGG" id="azz:DEW08_26155"/>
<keyword evidence="14" id="KW-0614">Plasmid</keyword>
<keyword evidence="15" id="KW-1185">Reference proteome</keyword>
<dbReference type="CDD" id="cd00130">
    <property type="entry name" value="PAS"/>
    <property type="match status" value="1"/>
</dbReference>
<gene>
    <name evidence="14" type="ORF">DEW08_26155</name>
</gene>
<evidence type="ECO:0000256" key="3">
    <source>
        <dbReference type="ARBA" id="ARBA00022553"/>
    </source>
</evidence>
<dbReference type="Pfam" id="PF07568">
    <property type="entry name" value="HisKA_2"/>
    <property type="match status" value="1"/>
</dbReference>
<evidence type="ECO:0000259" key="12">
    <source>
        <dbReference type="PROSITE" id="PS50112"/>
    </source>
</evidence>
<evidence type="ECO:0000256" key="7">
    <source>
        <dbReference type="ARBA" id="ARBA00022840"/>
    </source>
</evidence>
<evidence type="ECO:0000259" key="13">
    <source>
        <dbReference type="PROSITE" id="PS50113"/>
    </source>
</evidence>
<evidence type="ECO:0000256" key="5">
    <source>
        <dbReference type="ARBA" id="ARBA00022741"/>
    </source>
</evidence>
<proteinExistence type="predicted"/>
<dbReference type="PROSITE" id="PS50109">
    <property type="entry name" value="HIS_KIN"/>
    <property type="match status" value="1"/>
</dbReference>
<keyword evidence="4" id="KW-0808">Transferase</keyword>
<keyword evidence="6 14" id="KW-0418">Kinase</keyword>
<dbReference type="SUPFAM" id="SSF55785">
    <property type="entry name" value="PYP-like sensor domain (PAS domain)"/>
    <property type="match status" value="1"/>
</dbReference>
<sequence length="404" mass="45095">MIEPGQQKQQRNTGHAQQEAQDRIELLERQGGPFVAAVEATRMPMVVTDPTLANNPIIYANAAFLEMCGYERDEVLGQNYHFLGGENTDPEVADAIDTALGARRSINIEVQFYTKSGTAIWVAQQVSPVKDDQGRIVQHFSSFIDITHRKLTEERLRRLTEELERRVRTRTKRLEQANEQLKEEVERRAALEGVLRAALEDKQELVRQKVFMIKEVNHRIKNTLQAAQSLLLVQASGESSATVKDALQSAGRRLARLAEVHELLYRTEGFQTIDVARYLDVLCRGLLTSFSADPDQVSLSLEADEILWGPDLVLPLALIVNEAVSNALKYAFPQGRRGHIAVELHSAPQTLYRLTIRDDGVGLPDDRGSNSLGLKLIDIFAEQLRGSAVLRNDNGAVVTVTFPA</sequence>
<dbReference type="Gene3D" id="3.30.450.20">
    <property type="entry name" value="PAS domain"/>
    <property type="match status" value="1"/>
</dbReference>
<dbReference type="RefSeq" id="WP_109332850.1">
    <property type="nucleotide sequence ID" value="NZ_CP029357.1"/>
</dbReference>
<dbReference type="SMART" id="SM00086">
    <property type="entry name" value="PAC"/>
    <property type="match status" value="1"/>
</dbReference>
<dbReference type="GO" id="GO:0005524">
    <property type="term" value="F:ATP binding"/>
    <property type="evidence" value="ECO:0007669"/>
    <property type="project" value="UniProtKB-KW"/>
</dbReference>
<feature type="coiled-coil region" evidence="9">
    <location>
        <begin position="149"/>
        <end position="208"/>
    </location>
</feature>
<dbReference type="InterPro" id="IPR036890">
    <property type="entry name" value="HATPase_C_sf"/>
</dbReference>
<evidence type="ECO:0000259" key="11">
    <source>
        <dbReference type="PROSITE" id="PS50109"/>
    </source>
</evidence>
<feature type="domain" description="PAS" evidence="12">
    <location>
        <begin position="34"/>
        <end position="109"/>
    </location>
</feature>
<feature type="domain" description="Histidine kinase" evidence="11">
    <location>
        <begin position="215"/>
        <end position="404"/>
    </location>
</feature>
<dbReference type="EMBL" id="CP029357">
    <property type="protein sequence ID" value="AWK89507.1"/>
    <property type="molecule type" value="Genomic_DNA"/>
</dbReference>
<evidence type="ECO:0000313" key="15">
    <source>
        <dbReference type="Proteomes" id="UP000245629"/>
    </source>
</evidence>
<dbReference type="InterPro" id="IPR011495">
    <property type="entry name" value="Sig_transdc_His_kin_sub2_dim/P"/>
</dbReference>
<keyword evidence="3" id="KW-0597">Phosphoprotein</keyword>
<dbReference type="InterPro" id="IPR000700">
    <property type="entry name" value="PAS-assoc_C"/>
</dbReference>
<evidence type="ECO:0000256" key="2">
    <source>
        <dbReference type="ARBA" id="ARBA00012438"/>
    </source>
</evidence>
<evidence type="ECO:0000256" key="10">
    <source>
        <dbReference type="SAM" id="MobiDB-lite"/>
    </source>
</evidence>
<organism evidence="14 15">
    <name type="scientific">Azospirillum thermophilum</name>
    <dbReference type="NCBI Taxonomy" id="2202148"/>
    <lineage>
        <taxon>Bacteria</taxon>
        <taxon>Pseudomonadati</taxon>
        <taxon>Pseudomonadota</taxon>
        <taxon>Alphaproteobacteria</taxon>
        <taxon>Rhodospirillales</taxon>
        <taxon>Azospirillaceae</taxon>
        <taxon>Azospirillum</taxon>
    </lineage>
</organism>
<geneLocation type="plasmid" evidence="14 15">
    <name>unnamed2</name>
</geneLocation>
<dbReference type="SUPFAM" id="SSF55874">
    <property type="entry name" value="ATPase domain of HSP90 chaperone/DNA topoisomerase II/histidine kinase"/>
    <property type="match status" value="1"/>
</dbReference>
<keyword evidence="8" id="KW-0843">Virulence</keyword>
<dbReference type="OrthoDB" id="7991996at2"/>
<dbReference type="EC" id="2.7.13.3" evidence="2"/>
<protein>
    <recommendedName>
        <fullName evidence="2">histidine kinase</fullName>
        <ecNumber evidence="2">2.7.13.3</ecNumber>
    </recommendedName>
</protein>
<name>A0A2S2CZ28_9PROT</name>
<dbReference type="Pfam" id="PF02518">
    <property type="entry name" value="HATPase_c"/>
    <property type="match status" value="1"/>
</dbReference>
<dbReference type="InterPro" id="IPR035965">
    <property type="entry name" value="PAS-like_dom_sf"/>
</dbReference>
<evidence type="ECO:0000256" key="1">
    <source>
        <dbReference type="ARBA" id="ARBA00000085"/>
    </source>
</evidence>
<evidence type="ECO:0000256" key="4">
    <source>
        <dbReference type="ARBA" id="ARBA00022679"/>
    </source>
</evidence>